<feature type="transmembrane region" description="Helical" evidence="1">
    <location>
        <begin position="200"/>
        <end position="226"/>
    </location>
</feature>
<accession>A0A2H0VDB8</accession>
<evidence type="ECO:0000256" key="1">
    <source>
        <dbReference type="SAM" id="Phobius"/>
    </source>
</evidence>
<sequence length="374" mass="41322">MSTNILSSFLPEEHLRIYNLETLLLGITGAVMIALRDNAHHFSVVAETIVLVIFLGGLMGITRIPFPSRAFGKPIPLFAYPIISGFISGFMDSFLVLLMVGMANLEGDKKDQFKFRAYNMFGALIGGLITYFGEVYMLPLALKYGMRYWHSMTPVIPPVIVFLIFLGRLCSRLKIEVTGVKSIGGDEGSDRKSIADSGDYLEFAAAIVLLLASHNVLLCLGVLFVYSFITGQGEDLIHVMKTETEVAVMLLLVIAWFIAVPIEPMMAHFQGWLAFIPASINGVITGALYPATGVIWREVHILSTAVLLTPVSSLVGVMLFKNASDWAYYVKLSVPIMVVWFLLCGAWFYGAWPHIDEGFYSVFSRPELTATVSH</sequence>
<feature type="transmembrane region" description="Helical" evidence="1">
    <location>
        <begin position="148"/>
        <end position="166"/>
    </location>
</feature>
<organism evidence="2 3">
    <name type="scientific">Candidatus Doudnabacteria bacterium CG10_big_fil_rev_8_21_14_0_10_41_10</name>
    <dbReference type="NCBI Taxonomy" id="1974551"/>
    <lineage>
        <taxon>Bacteria</taxon>
        <taxon>Candidatus Doudnaibacteriota</taxon>
    </lineage>
</organism>
<evidence type="ECO:0000313" key="3">
    <source>
        <dbReference type="Proteomes" id="UP000230557"/>
    </source>
</evidence>
<protein>
    <submittedName>
        <fullName evidence="2">Uncharacterized protein</fullName>
    </submittedName>
</protein>
<keyword evidence="1" id="KW-1133">Transmembrane helix</keyword>
<gene>
    <name evidence="2" type="ORF">COT91_03130</name>
</gene>
<reference evidence="3" key="1">
    <citation type="submission" date="2017-09" db="EMBL/GenBank/DDBJ databases">
        <title>Depth-based differentiation of microbial function through sediment-hosted aquifers and enrichment of novel symbionts in the deep terrestrial subsurface.</title>
        <authorList>
            <person name="Probst A.J."/>
            <person name="Ladd B."/>
            <person name="Jarett J.K."/>
            <person name="Geller-Mcgrath D.E."/>
            <person name="Sieber C.M.K."/>
            <person name="Emerson J.B."/>
            <person name="Anantharaman K."/>
            <person name="Thomas B.C."/>
            <person name="Malmstrom R."/>
            <person name="Stieglmeier M."/>
            <person name="Klingl A."/>
            <person name="Woyke T."/>
            <person name="Ryan C.M."/>
            <person name="Banfield J.F."/>
        </authorList>
    </citation>
    <scope>NUCLEOTIDE SEQUENCE [LARGE SCALE GENOMIC DNA]</scope>
</reference>
<comment type="caution">
    <text evidence="2">The sequence shown here is derived from an EMBL/GenBank/DDBJ whole genome shotgun (WGS) entry which is preliminary data.</text>
</comment>
<keyword evidence="1" id="KW-0472">Membrane</keyword>
<dbReference type="Proteomes" id="UP000230557">
    <property type="component" value="Unassembled WGS sequence"/>
</dbReference>
<keyword evidence="1" id="KW-0812">Transmembrane</keyword>
<feature type="transmembrane region" description="Helical" evidence="1">
    <location>
        <begin position="332"/>
        <end position="352"/>
    </location>
</feature>
<feature type="transmembrane region" description="Helical" evidence="1">
    <location>
        <begin position="17"/>
        <end position="35"/>
    </location>
</feature>
<feature type="transmembrane region" description="Helical" evidence="1">
    <location>
        <begin position="78"/>
        <end position="100"/>
    </location>
</feature>
<feature type="transmembrane region" description="Helical" evidence="1">
    <location>
        <begin position="121"/>
        <end position="142"/>
    </location>
</feature>
<feature type="transmembrane region" description="Helical" evidence="1">
    <location>
        <begin position="42"/>
        <end position="66"/>
    </location>
</feature>
<name>A0A2H0VDB8_9BACT</name>
<dbReference type="AlphaFoldDB" id="A0A2H0VDB8"/>
<feature type="transmembrane region" description="Helical" evidence="1">
    <location>
        <begin position="246"/>
        <end position="262"/>
    </location>
</feature>
<feature type="transmembrane region" description="Helical" evidence="1">
    <location>
        <begin position="269"/>
        <end position="289"/>
    </location>
</feature>
<proteinExistence type="predicted"/>
<evidence type="ECO:0000313" key="2">
    <source>
        <dbReference type="EMBL" id="PIR97071.1"/>
    </source>
</evidence>
<feature type="transmembrane region" description="Helical" evidence="1">
    <location>
        <begin position="301"/>
        <end position="320"/>
    </location>
</feature>
<dbReference type="EMBL" id="PFAJ01000044">
    <property type="protein sequence ID" value="PIR97071.1"/>
    <property type="molecule type" value="Genomic_DNA"/>
</dbReference>